<reference evidence="1 2" key="1">
    <citation type="submission" date="2023-03" db="EMBL/GenBank/DDBJ databases">
        <title>Bacillus Genome Sequencing.</title>
        <authorList>
            <person name="Dunlap C."/>
        </authorList>
    </citation>
    <scope>NUCLEOTIDE SEQUENCE [LARGE SCALE GENOMIC DNA]</scope>
    <source>
        <strain evidence="1 2">B-14544</strain>
    </source>
</reference>
<dbReference type="EMBL" id="JARMQG010000004">
    <property type="protein sequence ID" value="MED3561078.1"/>
    <property type="molecule type" value="Genomic_DNA"/>
</dbReference>
<evidence type="ECO:0000313" key="1">
    <source>
        <dbReference type="EMBL" id="MED3561078.1"/>
    </source>
</evidence>
<name>A0ABU6N718_9BACI</name>
<dbReference type="Proteomes" id="UP001330749">
    <property type="component" value="Unassembled WGS sequence"/>
</dbReference>
<proteinExistence type="predicted"/>
<organism evidence="1 2">
    <name type="scientific">Bacillus xiapuensis</name>
    <dbReference type="NCBI Taxonomy" id="2014075"/>
    <lineage>
        <taxon>Bacteria</taxon>
        <taxon>Bacillati</taxon>
        <taxon>Bacillota</taxon>
        <taxon>Bacilli</taxon>
        <taxon>Bacillales</taxon>
        <taxon>Bacillaceae</taxon>
        <taxon>Bacillus</taxon>
    </lineage>
</organism>
<comment type="caution">
    <text evidence="1">The sequence shown here is derived from an EMBL/GenBank/DDBJ whole genome shotgun (WGS) entry which is preliminary data.</text>
</comment>
<evidence type="ECO:0000313" key="2">
    <source>
        <dbReference type="Proteomes" id="UP001330749"/>
    </source>
</evidence>
<accession>A0ABU6N718</accession>
<gene>
    <name evidence="1" type="ORF">P4447_00705</name>
</gene>
<dbReference type="RefSeq" id="WP_327965898.1">
    <property type="nucleotide sequence ID" value="NZ_JARMQG010000004.1"/>
</dbReference>
<protein>
    <submittedName>
        <fullName evidence="1">Uncharacterized protein</fullName>
    </submittedName>
</protein>
<keyword evidence="2" id="KW-1185">Reference proteome</keyword>
<sequence length="46" mass="5416">MEGNKLLLSDYANEEGFELTRYITNLFEYFSILPKNNPSQYKPAQK</sequence>